<evidence type="ECO:0000256" key="3">
    <source>
        <dbReference type="ARBA" id="ARBA00022801"/>
    </source>
</evidence>
<keyword evidence="3" id="KW-0378">Hydrolase</keyword>
<keyword evidence="7" id="KW-1185">Reference proteome</keyword>
<gene>
    <name evidence="6" type="ORF">SAMN05421835_11067</name>
</gene>
<dbReference type="STRING" id="115433.SAMN05421835_11067"/>
<dbReference type="EMBL" id="FORP01000010">
    <property type="protein sequence ID" value="SFJ88619.1"/>
    <property type="molecule type" value="Genomic_DNA"/>
</dbReference>
<organism evidence="6 7">
    <name type="scientific">Amycolatopsis sacchari</name>
    <dbReference type="NCBI Taxonomy" id="115433"/>
    <lineage>
        <taxon>Bacteria</taxon>
        <taxon>Bacillati</taxon>
        <taxon>Actinomycetota</taxon>
        <taxon>Actinomycetes</taxon>
        <taxon>Pseudonocardiales</taxon>
        <taxon>Pseudonocardiaceae</taxon>
        <taxon>Amycolatopsis</taxon>
    </lineage>
</organism>
<accession>A0A1I3V0Y9</accession>
<dbReference type="Pfam" id="PF24827">
    <property type="entry name" value="AstE_AspA_cat"/>
    <property type="match status" value="1"/>
</dbReference>
<evidence type="ECO:0000259" key="5">
    <source>
        <dbReference type="Pfam" id="PF24827"/>
    </source>
</evidence>
<protein>
    <recommendedName>
        <fullName evidence="5">Succinylglutamate desuccinylase/Aspartoacylase catalytic domain-containing protein</fullName>
    </recommendedName>
</protein>
<evidence type="ECO:0000256" key="2">
    <source>
        <dbReference type="ARBA" id="ARBA00022723"/>
    </source>
</evidence>
<dbReference type="GO" id="GO:0016788">
    <property type="term" value="F:hydrolase activity, acting on ester bonds"/>
    <property type="evidence" value="ECO:0007669"/>
    <property type="project" value="InterPro"/>
</dbReference>
<reference evidence="6 7" key="1">
    <citation type="submission" date="2016-10" db="EMBL/GenBank/DDBJ databases">
        <authorList>
            <person name="de Groot N.N."/>
        </authorList>
    </citation>
    <scope>NUCLEOTIDE SEQUENCE [LARGE SCALE GENOMIC DNA]</scope>
    <source>
        <strain evidence="6 7">DSM 44468</strain>
    </source>
</reference>
<dbReference type="InterPro" id="IPR053138">
    <property type="entry name" value="N-alpha-Ac-DABA_deacetylase"/>
</dbReference>
<dbReference type="Proteomes" id="UP000199025">
    <property type="component" value="Unassembled WGS sequence"/>
</dbReference>
<dbReference type="AlphaFoldDB" id="A0A1I3V0Y9"/>
<evidence type="ECO:0000256" key="1">
    <source>
        <dbReference type="ARBA" id="ARBA00001947"/>
    </source>
</evidence>
<dbReference type="InterPro" id="IPR055438">
    <property type="entry name" value="AstE_AspA_cat"/>
</dbReference>
<dbReference type="CDD" id="cd06230">
    <property type="entry name" value="M14_ASTE_ASPA_like"/>
    <property type="match status" value="1"/>
</dbReference>
<evidence type="ECO:0000256" key="4">
    <source>
        <dbReference type="ARBA" id="ARBA00022833"/>
    </source>
</evidence>
<name>A0A1I3V0Y9_9PSEU</name>
<dbReference type="InterPro" id="IPR043795">
    <property type="entry name" value="N-alpha-Ac-DABA-like"/>
</dbReference>
<dbReference type="GO" id="GO:0016811">
    <property type="term" value="F:hydrolase activity, acting on carbon-nitrogen (but not peptide) bonds, in linear amides"/>
    <property type="evidence" value="ECO:0007669"/>
    <property type="project" value="InterPro"/>
</dbReference>
<dbReference type="PIRSF" id="PIRSF039012">
    <property type="entry name" value="ASP"/>
    <property type="match status" value="1"/>
</dbReference>
<evidence type="ECO:0000313" key="6">
    <source>
        <dbReference type="EMBL" id="SFJ88619.1"/>
    </source>
</evidence>
<sequence length="322" mass="33969">MVGYRRNSLQVSGSVALELHEITGDAGPTLAVLGGVHGDEPEGILACDAFVAELRELDRLSGRVLVLPRSNPMAVAADTRTSPDDGENLARVFPGDPVGKPTEQVAHTIFREVITGSDALVDLHSAGCVGIMPFFCGYHELHDECARKAAGIAHAFAAPITWAHDSAAAGRSLSAARSLGIPAIYVESGGGKQVEGEHLDGYLSGLFRVMAHLGMLEAPGWLTPPPAGRRIVRGGYGDIDAAYPAEVAGRWVTRVSVGDDVRAGAVLGELRDDEGRVISTIRAERDSCVMRLRRWCRVEAGEALAMLGPISEPAPAAEPVLT</sequence>
<dbReference type="PANTHER" id="PTHR37326">
    <property type="entry name" value="BLL3975 PROTEIN"/>
    <property type="match status" value="1"/>
</dbReference>
<keyword evidence="4" id="KW-0862">Zinc</keyword>
<keyword evidence="2" id="KW-0479">Metal-binding</keyword>
<proteinExistence type="predicted"/>
<dbReference type="GO" id="GO:0046872">
    <property type="term" value="F:metal ion binding"/>
    <property type="evidence" value="ECO:0007669"/>
    <property type="project" value="UniProtKB-KW"/>
</dbReference>
<comment type="cofactor">
    <cofactor evidence="1">
        <name>Zn(2+)</name>
        <dbReference type="ChEBI" id="CHEBI:29105"/>
    </cofactor>
</comment>
<evidence type="ECO:0000313" key="7">
    <source>
        <dbReference type="Proteomes" id="UP000199025"/>
    </source>
</evidence>
<dbReference type="Gene3D" id="3.40.630.10">
    <property type="entry name" value="Zn peptidases"/>
    <property type="match status" value="1"/>
</dbReference>
<dbReference type="PANTHER" id="PTHR37326:SF1">
    <property type="entry name" value="BLL3975 PROTEIN"/>
    <property type="match status" value="1"/>
</dbReference>
<feature type="domain" description="Succinylglutamate desuccinylase/Aspartoacylase catalytic" evidence="5">
    <location>
        <begin position="26"/>
        <end position="213"/>
    </location>
</feature>
<dbReference type="SUPFAM" id="SSF53187">
    <property type="entry name" value="Zn-dependent exopeptidases"/>
    <property type="match status" value="1"/>
</dbReference>